<evidence type="ECO:0000259" key="1">
    <source>
        <dbReference type="Pfam" id="PF14864"/>
    </source>
</evidence>
<evidence type="ECO:0000313" key="3">
    <source>
        <dbReference type="Proteomes" id="UP001501752"/>
    </source>
</evidence>
<dbReference type="Pfam" id="PF14864">
    <property type="entry name" value="Alkyl_sulf_C"/>
    <property type="match status" value="1"/>
</dbReference>
<feature type="domain" description="Alkyl sulfatase C-terminal" evidence="1">
    <location>
        <begin position="9"/>
        <end position="98"/>
    </location>
</feature>
<reference evidence="3" key="1">
    <citation type="journal article" date="2019" name="Int. J. Syst. Evol. Microbiol.">
        <title>The Global Catalogue of Microorganisms (GCM) 10K type strain sequencing project: providing services to taxonomists for standard genome sequencing and annotation.</title>
        <authorList>
            <consortium name="The Broad Institute Genomics Platform"/>
            <consortium name="The Broad Institute Genome Sequencing Center for Infectious Disease"/>
            <person name="Wu L."/>
            <person name="Ma J."/>
        </authorList>
    </citation>
    <scope>NUCLEOTIDE SEQUENCE [LARGE SCALE GENOMIC DNA]</scope>
    <source>
        <strain evidence="3">JCM 13006</strain>
    </source>
</reference>
<dbReference type="Gene3D" id="3.30.1050.10">
    <property type="entry name" value="SCP2 sterol-binding domain"/>
    <property type="match status" value="1"/>
</dbReference>
<dbReference type="RefSeq" id="WP_345694981.1">
    <property type="nucleotide sequence ID" value="NZ_BAABIS010000001.1"/>
</dbReference>
<gene>
    <name evidence="2" type="ORF">GCM10023235_03780</name>
</gene>
<sequence>MLGLRACFDPEAACGLRAVYEFHIDDEVFHSRIDDASIETLHGPAQYPDATVTMSEQIFLGLTAQDLTPAQASEDGAASVSGDAEALRRLRGLFRLPAPGPRTGDTPV</sequence>
<evidence type="ECO:0000313" key="2">
    <source>
        <dbReference type="EMBL" id="GAA4832602.1"/>
    </source>
</evidence>
<dbReference type="InterPro" id="IPR036527">
    <property type="entry name" value="SCP2_sterol-bd_dom_sf"/>
</dbReference>
<organism evidence="2 3">
    <name type="scientific">Kitasatospora terrestris</name>
    <dbReference type="NCBI Taxonomy" id="258051"/>
    <lineage>
        <taxon>Bacteria</taxon>
        <taxon>Bacillati</taxon>
        <taxon>Actinomycetota</taxon>
        <taxon>Actinomycetes</taxon>
        <taxon>Kitasatosporales</taxon>
        <taxon>Streptomycetaceae</taxon>
        <taxon>Kitasatospora</taxon>
    </lineage>
</organism>
<dbReference type="EMBL" id="BAABIS010000001">
    <property type="protein sequence ID" value="GAA4832602.1"/>
    <property type="molecule type" value="Genomic_DNA"/>
</dbReference>
<keyword evidence="3" id="KW-1185">Reference proteome</keyword>
<proteinExistence type="predicted"/>
<name>A0ABP9D8A1_9ACTN</name>
<dbReference type="Proteomes" id="UP001501752">
    <property type="component" value="Unassembled WGS sequence"/>
</dbReference>
<dbReference type="SUPFAM" id="SSF55718">
    <property type="entry name" value="SCP-like"/>
    <property type="match status" value="1"/>
</dbReference>
<dbReference type="InterPro" id="IPR029229">
    <property type="entry name" value="Alkyl_sulf_C"/>
</dbReference>
<comment type="caution">
    <text evidence="2">The sequence shown here is derived from an EMBL/GenBank/DDBJ whole genome shotgun (WGS) entry which is preliminary data.</text>
</comment>
<protein>
    <recommendedName>
        <fullName evidence="1">Alkyl sulfatase C-terminal domain-containing protein</fullName>
    </recommendedName>
</protein>
<accession>A0ABP9D8A1</accession>